<dbReference type="InterPro" id="IPR013984">
    <property type="entry name" value="Ald_Fedxn_OxRdtase_dom2"/>
</dbReference>
<dbReference type="InterPro" id="IPR036021">
    <property type="entry name" value="Tungsten_al_ferr_oxy-like_C"/>
</dbReference>
<comment type="cofactor">
    <cofactor evidence="8">
        <name>tungstopterin</name>
        <dbReference type="ChEBI" id="CHEBI:30402"/>
    </cofactor>
</comment>
<dbReference type="InterPro" id="IPR051919">
    <property type="entry name" value="W-dependent_AOR"/>
</dbReference>
<dbReference type="GO" id="GO:0051539">
    <property type="term" value="F:4 iron, 4 sulfur cluster binding"/>
    <property type="evidence" value="ECO:0007669"/>
    <property type="project" value="UniProtKB-KW"/>
</dbReference>
<evidence type="ECO:0000256" key="5">
    <source>
        <dbReference type="ARBA" id="ARBA00023002"/>
    </source>
</evidence>
<organism evidence="10 11">
    <name type="scientific">Halodesulfurarchaeum formicicum</name>
    <dbReference type="NCBI Taxonomy" id="1873524"/>
    <lineage>
        <taxon>Archaea</taxon>
        <taxon>Methanobacteriati</taxon>
        <taxon>Methanobacteriota</taxon>
        <taxon>Stenosarchaea group</taxon>
        <taxon>Halobacteria</taxon>
        <taxon>Halobacteriales</taxon>
        <taxon>Halobacteriaceae</taxon>
        <taxon>Halodesulfurarchaeum</taxon>
    </lineage>
</organism>
<proteinExistence type="inferred from homology"/>
<reference evidence="11" key="1">
    <citation type="submission" date="2016-08" db="EMBL/GenBank/DDBJ databases">
        <title>Discovery of first anaerobic lithoheterotrophic haloarchae widely represented in hypersaline habitats.</title>
        <authorList>
            <person name="Sorokin D.Y."/>
            <person name="Kublanov I.V."/>
            <person name="Roman P."/>
            <person name="Sinninghe Damste J.S."/>
            <person name="Golyshin P.N."/>
            <person name="Rojo D."/>
            <person name="Ciordia S."/>
            <person name="Mena Md.C."/>
            <person name="Ferrer M."/>
            <person name="Smedile F."/>
            <person name="Messina E."/>
            <person name="La Cono V."/>
            <person name="Yakimov M.M."/>
        </authorList>
    </citation>
    <scope>NUCLEOTIDE SEQUENCE [LARGE SCALE GENOMIC DNA]</scope>
    <source>
        <strain evidence="11">HSR6</strain>
    </source>
</reference>
<dbReference type="GO" id="GO:0009055">
    <property type="term" value="F:electron transfer activity"/>
    <property type="evidence" value="ECO:0007669"/>
    <property type="project" value="InterPro"/>
</dbReference>
<dbReference type="SUPFAM" id="SSF48310">
    <property type="entry name" value="Aldehyde ferredoxin oxidoreductase, C-terminal domains"/>
    <property type="match status" value="1"/>
</dbReference>
<evidence type="ECO:0000256" key="8">
    <source>
        <dbReference type="ARBA" id="ARBA00049934"/>
    </source>
</evidence>
<sequence length="686" mass="76194">MGTILRLDLTNREISTIDTSEYEEWVGGHGMGSAIFFDLVDDKSVGAFSEENVITMMSTPLAGTLAPAASSRTEVQGISPQPYPTEWFTRSNFGGRFSAMMKYAGYDGVVIEGKAEEPVWVNVVDDEVSFEDASNLWGLGTWETQEEIWSQIGTSGWMATESPRDTGETTQKPAIATIGPAGEAEIRFGSIQHDAGNSAGNAGFGSVLGFKNLKAISFLGTGSIEMANPSDTIEARLWAEENYAYGEDEDIPLGGFWGFGSTPGSGDLDGFPTGKARAQGCVGCHKNCRKRYADSVGNESQCVEAVFYNSFDQAAHGGITKESAKAADITNQMGINAYSLSNGIPYLETLHERGILGPDGEIEADLPWNMLGESEFVEALVEKIINRDGIGEDLAEGFPRAAEKWGRFEEDIADGTLGFQYWGYPHHYDARTEVEWGYGSILGARDINEHDFNWPMYWQPTLMYLGGADPLIDAETLAEYTMEATPPHNVKPDYSDENIYSEDMAELVSWHRSYTRFWKQSVQYCDWAYTDFVNPNTEDMSGLTPEGEPRIFNAVTGADFSFEDGIELGNRIWNLDRAIWTLQGRHRDQEEFAEYTYGVTSKSGIPSSGVVGPHYMPVRKDGEWTYEDVSDRTIDKEKFNEWKTIYYELENWDPETGWPTRDALEAHDLGYVADELEAHGKLPQEA</sequence>
<keyword evidence="5" id="KW-0560">Oxidoreductase</keyword>
<dbReference type="Gene3D" id="3.60.9.10">
    <property type="entry name" value="Aldehyde ferredoxin oxidoreductase, N-terminal domain"/>
    <property type="match status" value="1"/>
</dbReference>
<evidence type="ECO:0000256" key="2">
    <source>
        <dbReference type="ARBA" id="ARBA00011032"/>
    </source>
</evidence>
<dbReference type="AlphaFoldDB" id="A0A1J1AAS1"/>
<dbReference type="SUPFAM" id="SSF56228">
    <property type="entry name" value="Aldehyde ferredoxin oxidoreductase, N-terminal domain"/>
    <property type="match status" value="1"/>
</dbReference>
<dbReference type="Gene3D" id="1.10.569.10">
    <property type="entry name" value="Aldehyde Ferredoxin Oxidoreductase Protein, subunit A, domain 2"/>
    <property type="match status" value="1"/>
</dbReference>
<keyword evidence="7" id="KW-0411">Iron-sulfur</keyword>
<dbReference type="KEGG" id="hhsr:HSR6_0779"/>
<evidence type="ECO:0000256" key="4">
    <source>
        <dbReference type="ARBA" id="ARBA00022723"/>
    </source>
</evidence>
<dbReference type="Gene3D" id="1.10.599.10">
    <property type="entry name" value="Aldehyde Ferredoxin Oxidoreductase Protein, subunit A, domain 3"/>
    <property type="match status" value="1"/>
</dbReference>
<evidence type="ECO:0000256" key="7">
    <source>
        <dbReference type="ARBA" id="ARBA00023014"/>
    </source>
</evidence>
<accession>A0A1J1AAS1</accession>
<evidence type="ECO:0000259" key="9">
    <source>
        <dbReference type="SMART" id="SM00790"/>
    </source>
</evidence>
<dbReference type="Pfam" id="PF02730">
    <property type="entry name" value="AFOR_N"/>
    <property type="match status" value="1"/>
</dbReference>
<dbReference type="PANTHER" id="PTHR30038:SF0">
    <property type="entry name" value="TUNGSTEN-CONTAINING ALDEHYDE FERREDOXIN OXIDOREDUCTASE"/>
    <property type="match status" value="1"/>
</dbReference>
<comment type="cofactor">
    <cofactor evidence="1">
        <name>[4Fe-4S] cluster</name>
        <dbReference type="ChEBI" id="CHEBI:49883"/>
    </cofactor>
</comment>
<feature type="domain" description="Aldehyde ferredoxin oxidoreductase N-terminal" evidence="9">
    <location>
        <begin position="1"/>
        <end position="222"/>
    </location>
</feature>
<comment type="similarity">
    <text evidence="2">Belongs to the AOR/FOR family.</text>
</comment>
<dbReference type="PANTHER" id="PTHR30038">
    <property type="entry name" value="ALDEHYDE FERREDOXIN OXIDOREDUCTASE"/>
    <property type="match status" value="1"/>
</dbReference>
<keyword evidence="6" id="KW-0408">Iron</keyword>
<evidence type="ECO:0000313" key="11">
    <source>
        <dbReference type="Proteomes" id="UP000186165"/>
    </source>
</evidence>
<dbReference type="InterPro" id="IPR013985">
    <property type="entry name" value="Ald_Fedxn_OxRdtase_dom3"/>
</dbReference>
<keyword evidence="11" id="KW-1185">Reference proteome</keyword>
<evidence type="ECO:0000256" key="6">
    <source>
        <dbReference type="ARBA" id="ARBA00023004"/>
    </source>
</evidence>
<dbReference type="GO" id="GO:0016625">
    <property type="term" value="F:oxidoreductase activity, acting on the aldehyde or oxo group of donors, iron-sulfur protein as acceptor"/>
    <property type="evidence" value="ECO:0007669"/>
    <property type="project" value="InterPro"/>
</dbReference>
<dbReference type="InterPro" id="IPR013983">
    <property type="entry name" value="Ald_Fedxn_OxRdtase_N"/>
</dbReference>
<keyword evidence="4" id="KW-0479">Metal-binding</keyword>
<dbReference type="EMBL" id="CP016804">
    <property type="protein sequence ID" value="APE95236.1"/>
    <property type="molecule type" value="Genomic_DNA"/>
</dbReference>
<protein>
    <submittedName>
        <fullName evidence="10">Aldehyde ferredoxin oxidoreductase</fullName>
    </submittedName>
</protein>
<name>A0A1J1AAS1_9EURY</name>
<dbReference type="SMART" id="SM00790">
    <property type="entry name" value="AFOR_N"/>
    <property type="match status" value="1"/>
</dbReference>
<dbReference type="GO" id="GO:0046872">
    <property type="term" value="F:metal ion binding"/>
    <property type="evidence" value="ECO:0007669"/>
    <property type="project" value="UniProtKB-KW"/>
</dbReference>
<gene>
    <name evidence="10" type="ORF">HSR6_0779</name>
</gene>
<dbReference type="InterPro" id="IPR036503">
    <property type="entry name" value="Ald_Fedxn_OxRdtase_N_sf"/>
</dbReference>
<dbReference type="Proteomes" id="UP000186165">
    <property type="component" value="Chromosome"/>
</dbReference>
<evidence type="ECO:0000256" key="3">
    <source>
        <dbReference type="ARBA" id="ARBA00022485"/>
    </source>
</evidence>
<keyword evidence="3" id="KW-0004">4Fe-4S</keyword>
<evidence type="ECO:0000313" key="10">
    <source>
        <dbReference type="EMBL" id="APE95236.1"/>
    </source>
</evidence>
<dbReference type="InterPro" id="IPR001203">
    <property type="entry name" value="OxRdtase_Ald_Fedxn_C"/>
</dbReference>
<dbReference type="Pfam" id="PF01314">
    <property type="entry name" value="AFOR_C"/>
    <property type="match status" value="1"/>
</dbReference>
<evidence type="ECO:0000256" key="1">
    <source>
        <dbReference type="ARBA" id="ARBA00001966"/>
    </source>
</evidence>